<dbReference type="AlphaFoldDB" id="A0A3P7IYD6"/>
<gene>
    <name evidence="3" type="ORF">SVUK_LOCUS10504</name>
</gene>
<dbReference type="Gene3D" id="2.60.40.420">
    <property type="entry name" value="Cupredoxins - blue copper proteins"/>
    <property type="match status" value="1"/>
</dbReference>
<accession>A0A3P7IYD6</accession>
<organism evidence="3 4">
    <name type="scientific">Strongylus vulgaris</name>
    <name type="common">Blood worm</name>
    <dbReference type="NCBI Taxonomy" id="40348"/>
    <lineage>
        <taxon>Eukaryota</taxon>
        <taxon>Metazoa</taxon>
        <taxon>Ecdysozoa</taxon>
        <taxon>Nematoda</taxon>
        <taxon>Chromadorea</taxon>
        <taxon>Rhabditida</taxon>
        <taxon>Rhabditina</taxon>
        <taxon>Rhabditomorpha</taxon>
        <taxon>Strongyloidea</taxon>
        <taxon>Strongylidae</taxon>
        <taxon>Strongylus</taxon>
    </lineage>
</organism>
<dbReference type="GO" id="GO:0005507">
    <property type="term" value="F:copper ion binding"/>
    <property type="evidence" value="ECO:0007669"/>
    <property type="project" value="InterPro"/>
</dbReference>
<dbReference type="SUPFAM" id="SSF49503">
    <property type="entry name" value="Cupredoxins"/>
    <property type="match status" value="1"/>
</dbReference>
<comment type="similarity">
    <text evidence="1">Belongs to the multicopper oxidase family.</text>
</comment>
<proteinExistence type="inferred from homology"/>
<keyword evidence="4" id="KW-1185">Reference proteome</keyword>
<evidence type="ECO:0000313" key="4">
    <source>
        <dbReference type="Proteomes" id="UP000270094"/>
    </source>
</evidence>
<reference evidence="3 4" key="1">
    <citation type="submission" date="2018-11" db="EMBL/GenBank/DDBJ databases">
        <authorList>
            <consortium name="Pathogen Informatics"/>
        </authorList>
    </citation>
    <scope>NUCLEOTIDE SEQUENCE [LARGE SCALE GENOMIC DNA]</scope>
</reference>
<protein>
    <recommendedName>
        <fullName evidence="2">Plastocyanin-like domain-containing protein</fullName>
    </recommendedName>
</protein>
<dbReference type="OrthoDB" id="5824449at2759"/>
<dbReference type="EMBL" id="UYYB01095422">
    <property type="protein sequence ID" value="VDM75506.1"/>
    <property type="molecule type" value="Genomic_DNA"/>
</dbReference>
<dbReference type="InterPro" id="IPR008972">
    <property type="entry name" value="Cupredoxin"/>
</dbReference>
<dbReference type="Proteomes" id="UP000270094">
    <property type="component" value="Unassembled WGS sequence"/>
</dbReference>
<evidence type="ECO:0000313" key="3">
    <source>
        <dbReference type="EMBL" id="VDM75506.1"/>
    </source>
</evidence>
<feature type="domain" description="Plastocyanin-like" evidence="2">
    <location>
        <begin position="3"/>
        <end position="84"/>
    </location>
</feature>
<dbReference type="Pfam" id="PF07732">
    <property type="entry name" value="Cu-oxidase_3"/>
    <property type="match status" value="1"/>
</dbReference>
<name>A0A3P7IYD6_STRVU</name>
<dbReference type="InterPro" id="IPR011707">
    <property type="entry name" value="Cu-oxidase-like_N"/>
</dbReference>
<evidence type="ECO:0000259" key="2">
    <source>
        <dbReference type="Pfam" id="PF07732"/>
    </source>
</evidence>
<sequence length="86" mass="9821">MAEVLLRVHNNVLMDAITIHVHGIDKHDAKSTVMLSRVVVYGWCSVYSTVPYSKHKLYRFIADNKGTHWYHGHFQTDRGDGLLGGR</sequence>
<evidence type="ECO:0000256" key="1">
    <source>
        <dbReference type="ARBA" id="ARBA00010609"/>
    </source>
</evidence>